<keyword evidence="11 16" id="KW-0239">DNA-directed DNA polymerase</keyword>
<dbReference type="InterPro" id="IPR043502">
    <property type="entry name" value="DNA/RNA_pol_sf"/>
</dbReference>
<dbReference type="GO" id="GO:0000287">
    <property type="term" value="F:magnesium ion binding"/>
    <property type="evidence" value="ECO:0007669"/>
    <property type="project" value="UniProtKB-UniRule"/>
</dbReference>
<comment type="catalytic activity">
    <reaction evidence="15 16">
        <text>DNA(n) + a 2'-deoxyribonucleoside 5'-triphosphate = DNA(n+1) + diphosphate</text>
        <dbReference type="Rhea" id="RHEA:22508"/>
        <dbReference type="Rhea" id="RHEA-COMP:17339"/>
        <dbReference type="Rhea" id="RHEA-COMP:17340"/>
        <dbReference type="ChEBI" id="CHEBI:33019"/>
        <dbReference type="ChEBI" id="CHEBI:61560"/>
        <dbReference type="ChEBI" id="CHEBI:173112"/>
        <dbReference type="EC" id="2.7.7.7"/>
    </reaction>
</comment>
<dbReference type="KEGG" id="bsol:FSW04_16925"/>
<dbReference type="Gene3D" id="3.30.70.270">
    <property type="match status" value="1"/>
</dbReference>
<dbReference type="GO" id="GO:0003887">
    <property type="term" value="F:DNA-directed DNA polymerase activity"/>
    <property type="evidence" value="ECO:0007669"/>
    <property type="project" value="UniProtKB-UniRule"/>
</dbReference>
<keyword evidence="4 16" id="KW-0963">Cytoplasm</keyword>
<feature type="active site" evidence="16">
    <location>
        <position position="105"/>
    </location>
</feature>
<feature type="domain" description="UmuC" evidence="18">
    <location>
        <begin position="6"/>
        <end position="182"/>
    </location>
</feature>
<evidence type="ECO:0000256" key="8">
    <source>
        <dbReference type="ARBA" id="ARBA00022723"/>
    </source>
</evidence>
<feature type="binding site" evidence="16">
    <location>
        <position position="10"/>
    </location>
    <ligand>
        <name>Mg(2+)</name>
        <dbReference type="ChEBI" id="CHEBI:18420"/>
    </ligand>
</feature>
<organism evidence="19 20">
    <name type="scientific">Baekduia soli</name>
    <dbReference type="NCBI Taxonomy" id="496014"/>
    <lineage>
        <taxon>Bacteria</taxon>
        <taxon>Bacillati</taxon>
        <taxon>Actinomycetota</taxon>
        <taxon>Thermoleophilia</taxon>
        <taxon>Solirubrobacterales</taxon>
        <taxon>Baekduiaceae</taxon>
        <taxon>Baekduia</taxon>
    </lineage>
</organism>
<evidence type="ECO:0000256" key="5">
    <source>
        <dbReference type="ARBA" id="ARBA00022679"/>
    </source>
</evidence>
<comment type="subcellular location">
    <subcellularLocation>
        <location evidence="1 16">Cytoplasm</location>
    </subcellularLocation>
</comment>
<keyword evidence="10 16" id="KW-0460">Magnesium</keyword>
<evidence type="ECO:0000256" key="15">
    <source>
        <dbReference type="ARBA" id="ARBA00049244"/>
    </source>
</evidence>
<dbReference type="SUPFAM" id="SSF56672">
    <property type="entry name" value="DNA/RNA polymerases"/>
    <property type="match status" value="1"/>
</dbReference>
<evidence type="ECO:0000256" key="13">
    <source>
        <dbReference type="ARBA" id="ARBA00023204"/>
    </source>
</evidence>
<dbReference type="InterPro" id="IPR053848">
    <property type="entry name" value="IMS_HHH_1"/>
</dbReference>
<dbReference type="InterPro" id="IPR036775">
    <property type="entry name" value="DNA_pol_Y-fam_lit_finger_sf"/>
</dbReference>
<evidence type="ECO:0000259" key="18">
    <source>
        <dbReference type="PROSITE" id="PS50173"/>
    </source>
</evidence>
<evidence type="ECO:0000256" key="3">
    <source>
        <dbReference type="ARBA" id="ARBA00022457"/>
    </source>
</evidence>
<keyword evidence="12 16" id="KW-0238">DNA-binding</keyword>
<keyword evidence="5 16" id="KW-0808">Transferase</keyword>
<protein>
    <recommendedName>
        <fullName evidence="16">DNA polymerase IV</fullName>
        <shortName evidence="16">Pol IV</shortName>
        <ecNumber evidence="16">2.7.7.7</ecNumber>
    </recommendedName>
</protein>
<keyword evidence="20" id="KW-1185">Reference proteome</keyword>
<dbReference type="RefSeq" id="WP_146921358.1">
    <property type="nucleotide sequence ID" value="NZ_CP042430.1"/>
</dbReference>
<keyword evidence="6 16" id="KW-0548">Nucleotidyltransferase</keyword>
<keyword evidence="9 16" id="KW-0227">DNA damage</keyword>
<keyword evidence="7 16" id="KW-0235">DNA replication</keyword>
<evidence type="ECO:0000256" key="1">
    <source>
        <dbReference type="ARBA" id="ARBA00004496"/>
    </source>
</evidence>
<evidence type="ECO:0000256" key="2">
    <source>
        <dbReference type="ARBA" id="ARBA00010945"/>
    </source>
</evidence>
<accession>A0A5B8U8Y0</accession>
<keyword evidence="8 16" id="KW-0479">Metal-binding</keyword>
<evidence type="ECO:0000256" key="16">
    <source>
        <dbReference type="HAMAP-Rule" id="MF_01113"/>
    </source>
</evidence>
<evidence type="ECO:0000256" key="4">
    <source>
        <dbReference type="ARBA" id="ARBA00022490"/>
    </source>
</evidence>
<dbReference type="GO" id="GO:0003684">
    <property type="term" value="F:damaged DNA binding"/>
    <property type="evidence" value="ECO:0007669"/>
    <property type="project" value="InterPro"/>
</dbReference>
<dbReference type="CDD" id="cd03586">
    <property type="entry name" value="PolY_Pol_IV_kappa"/>
    <property type="match status" value="1"/>
</dbReference>
<dbReference type="Gene3D" id="1.10.150.20">
    <property type="entry name" value="5' to 3' exonuclease, C-terminal subdomain"/>
    <property type="match status" value="1"/>
</dbReference>
<dbReference type="GO" id="GO:0009432">
    <property type="term" value="P:SOS response"/>
    <property type="evidence" value="ECO:0007669"/>
    <property type="project" value="TreeGrafter"/>
</dbReference>
<sequence>MPKRVIAHLDCDAFYASVELLRRPELRGLPLIVAGTGPRAVVTTASYEARRFGVGSAMSAAEARRRCPQAVTIPPDHQAYSEVSRTVWGLVRERLEIVQQAGIDEAYADLTGLERPLPLLRALIADVKEQTGIQISAGIAPSRLVAKIASDLGKPAGFVAIGREDCAARLAGRSPRVVPGIGPKTAARLAEMGYPTLGHLQRAPVKELQARFGENSGRDLHRRSHLHDDSPVVTERVAKSRSNETTFDADIADHAELEAILRRMGKELAEALQRKGTRGRTIAIKVRLDDWTTVTRARTVETHVNDEATIIGVAVELLRAYAPPRPVRLLGVRVASFEDDPPPAPEPRSAPPGQLRLPLSV</sequence>
<dbReference type="HAMAP" id="MF_01113">
    <property type="entry name" value="DNApol_IV"/>
    <property type="match status" value="1"/>
</dbReference>
<dbReference type="InterPro" id="IPR022880">
    <property type="entry name" value="DNApol_IV"/>
</dbReference>
<evidence type="ECO:0000256" key="17">
    <source>
        <dbReference type="SAM" id="MobiDB-lite"/>
    </source>
</evidence>
<dbReference type="GO" id="GO:0042276">
    <property type="term" value="P:error-prone translesion synthesis"/>
    <property type="evidence" value="ECO:0007669"/>
    <property type="project" value="TreeGrafter"/>
</dbReference>
<dbReference type="GO" id="GO:0005829">
    <property type="term" value="C:cytosol"/>
    <property type="evidence" value="ECO:0007669"/>
    <property type="project" value="TreeGrafter"/>
</dbReference>
<comment type="cofactor">
    <cofactor evidence="16">
        <name>Mg(2+)</name>
        <dbReference type="ChEBI" id="CHEBI:18420"/>
    </cofactor>
    <text evidence="16">Binds 2 magnesium ions per subunit.</text>
</comment>
<comment type="function">
    <text evidence="14 16">Poorly processive, error-prone DNA polymerase involved in untargeted mutagenesis. Copies undamaged DNA at stalled replication forks, which arise in vivo from mismatched or misaligned primer ends. These misaligned primers can be extended by PolIV. Exhibits no 3'-5' exonuclease (proofreading) activity. May be involved in translesional synthesis, in conjunction with the beta clamp from PolIII.</text>
</comment>
<keyword evidence="13 16" id="KW-0234">DNA repair</keyword>
<evidence type="ECO:0000256" key="6">
    <source>
        <dbReference type="ARBA" id="ARBA00022695"/>
    </source>
</evidence>
<dbReference type="InterPro" id="IPR001126">
    <property type="entry name" value="UmuC"/>
</dbReference>
<evidence type="ECO:0000313" key="20">
    <source>
        <dbReference type="Proteomes" id="UP000321805"/>
    </source>
</evidence>
<evidence type="ECO:0000256" key="9">
    <source>
        <dbReference type="ARBA" id="ARBA00022763"/>
    </source>
</evidence>
<dbReference type="InterPro" id="IPR017961">
    <property type="entry name" value="DNA_pol_Y-fam_little_finger"/>
</dbReference>
<dbReference type="Pfam" id="PF11799">
    <property type="entry name" value="IMS_C"/>
    <property type="match status" value="1"/>
</dbReference>
<evidence type="ECO:0000256" key="7">
    <source>
        <dbReference type="ARBA" id="ARBA00022705"/>
    </source>
</evidence>
<reference evidence="19 20" key="1">
    <citation type="journal article" date="2018" name="J. Microbiol.">
        <title>Baekduia soli gen. nov., sp. nov., a novel bacterium isolated from the soil of Baekdu Mountain and proposal of a novel family name, Baekduiaceae fam. nov.</title>
        <authorList>
            <person name="An D.S."/>
            <person name="Siddiqi M.Z."/>
            <person name="Kim K.H."/>
            <person name="Yu H.S."/>
            <person name="Im W.T."/>
        </authorList>
    </citation>
    <scope>NUCLEOTIDE SEQUENCE [LARGE SCALE GENOMIC DNA]</scope>
    <source>
        <strain evidence="19 20">BR7-21</strain>
    </source>
</reference>
<dbReference type="Gene3D" id="3.30.1490.100">
    <property type="entry name" value="DNA polymerase, Y-family, little finger domain"/>
    <property type="match status" value="1"/>
</dbReference>
<evidence type="ECO:0000256" key="12">
    <source>
        <dbReference type="ARBA" id="ARBA00023125"/>
    </source>
</evidence>
<dbReference type="Proteomes" id="UP000321805">
    <property type="component" value="Chromosome"/>
</dbReference>
<dbReference type="AlphaFoldDB" id="A0A5B8U8Y0"/>
<dbReference type="NCBIfam" id="NF002677">
    <property type="entry name" value="PRK02406.1"/>
    <property type="match status" value="1"/>
</dbReference>
<name>A0A5B8U8Y0_9ACTN</name>
<dbReference type="OrthoDB" id="9808813at2"/>
<proteinExistence type="inferred from homology"/>
<evidence type="ECO:0000256" key="10">
    <source>
        <dbReference type="ARBA" id="ARBA00022842"/>
    </source>
</evidence>
<dbReference type="GO" id="GO:0006281">
    <property type="term" value="P:DNA repair"/>
    <property type="evidence" value="ECO:0007669"/>
    <property type="project" value="UniProtKB-UniRule"/>
</dbReference>
<comment type="subunit">
    <text evidence="16">Monomer.</text>
</comment>
<dbReference type="FunFam" id="3.30.1490.100:FF:000004">
    <property type="entry name" value="DNA polymerase IV"/>
    <property type="match status" value="1"/>
</dbReference>
<dbReference type="SUPFAM" id="SSF100879">
    <property type="entry name" value="Lesion bypass DNA polymerase (Y-family), little finger domain"/>
    <property type="match status" value="1"/>
</dbReference>
<feature type="binding site" evidence="16">
    <location>
        <position position="104"/>
    </location>
    <ligand>
        <name>Mg(2+)</name>
        <dbReference type="ChEBI" id="CHEBI:18420"/>
    </ligand>
</feature>
<evidence type="ECO:0000313" key="19">
    <source>
        <dbReference type="EMBL" id="QEC49092.1"/>
    </source>
</evidence>
<dbReference type="EMBL" id="CP042430">
    <property type="protein sequence ID" value="QEC49092.1"/>
    <property type="molecule type" value="Genomic_DNA"/>
</dbReference>
<dbReference type="Pfam" id="PF00817">
    <property type="entry name" value="IMS"/>
    <property type="match status" value="1"/>
</dbReference>
<comment type="similarity">
    <text evidence="2 16">Belongs to the DNA polymerase type-Y family.</text>
</comment>
<dbReference type="GO" id="GO:0006261">
    <property type="term" value="P:DNA-templated DNA replication"/>
    <property type="evidence" value="ECO:0007669"/>
    <property type="project" value="UniProtKB-UniRule"/>
</dbReference>
<gene>
    <name evidence="16 19" type="primary">dinB</name>
    <name evidence="19" type="ORF">FSW04_16925</name>
</gene>
<dbReference type="Pfam" id="PF21999">
    <property type="entry name" value="IMS_HHH_1"/>
    <property type="match status" value="1"/>
</dbReference>
<dbReference type="Gene3D" id="3.40.1170.60">
    <property type="match status" value="1"/>
</dbReference>
<dbReference type="PANTHER" id="PTHR11076">
    <property type="entry name" value="DNA REPAIR POLYMERASE UMUC / TRANSFERASE FAMILY MEMBER"/>
    <property type="match status" value="1"/>
</dbReference>
<dbReference type="PROSITE" id="PS50173">
    <property type="entry name" value="UMUC"/>
    <property type="match status" value="1"/>
</dbReference>
<feature type="region of interest" description="Disordered" evidence="17">
    <location>
        <begin position="337"/>
        <end position="361"/>
    </location>
</feature>
<dbReference type="EC" id="2.7.7.7" evidence="16"/>
<evidence type="ECO:0000256" key="14">
    <source>
        <dbReference type="ARBA" id="ARBA00025589"/>
    </source>
</evidence>
<feature type="site" description="Substrate discrimination" evidence="16">
    <location>
        <position position="15"/>
    </location>
</feature>
<dbReference type="PANTHER" id="PTHR11076:SF33">
    <property type="entry name" value="DNA POLYMERASE KAPPA"/>
    <property type="match status" value="1"/>
</dbReference>
<evidence type="ECO:0000256" key="11">
    <source>
        <dbReference type="ARBA" id="ARBA00022932"/>
    </source>
</evidence>
<keyword evidence="3 16" id="KW-0515">Mutator protein</keyword>
<dbReference type="InterPro" id="IPR043128">
    <property type="entry name" value="Rev_trsase/Diguanyl_cyclase"/>
</dbReference>
<dbReference type="InterPro" id="IPR050116">
    <property type="entry name" value="DNA_polymerase-Y"/>
</dbReference>